<dbReference type="GO" id="GO:0005739">
    <property type="term" value="C:mitochondrion"/>
    <property type="evidence" value="ECO:0007669"/>
    <property type="project" value="InterPro"/>
</dbReference>
<organism evidence="15 17">
    <name type="scientific">Tieghemiomyces parasiticus</name>
    <dbReference type="NCBI Taxonomy" id="78921"/>
    <lineage>
        <taxon>Eukaryota</taxon>
        <taxon>Fungi</taxon>
        <taxon>Fungi incertae sedis</taxon>
        <taxon>Zoopagomycota</taxon>
        <taxon>Kickxellomycotina</taxon>
        <taxon>Dimargaritomycetes</taxon>
        <taxon>Dimargaritales</taxon>
        <taxon>Dimargaritaceae</taxon>
        <taxon>Tieghemiomyces</taxon>
    </lineage>
</organism>
<dbReference type="SUPFAM" id="SSF52210">
    <property type="entry name" value="Succinyl-CoA synthetase domains"/>
    <property type="match status" value="1"/>
</dbReference>
<evidence type="ECO:0000256" key="1">
    <source>
        <dbReference type="ARBA" id="ARBA00001946"/>
    </source>
</evidence>
<dbReference type="Gene3D" id="3.30.1490.20">
    <property type="entry name" value="ATP-grasp fold, A domain"/>
    <property type="match status" value="1"/>
</dbReference>
<name>A0A9W7ZNL9_9FUNG</name>
<dbReference type="PANTHER" id="PTHR11815">
    <property type="entry name" value="SUCCINYL-COA SYNTHETASE BETA CHAIN"/>
    <property type="match status" value="1"/>
</dbReference>
<comment type="similarity">
    <text evidence="13">Belongs to the succinate/malate CoA ligase beta subunit family.</text>
</comment>
<dbReference type="EC" id="6.2.1.-" evidence="13"/>
<comment type="cofactor">
    <cofactor evidence="1">
        <name>Mg(2+)</name>
        <dbReference type="ChEBI" id="CHEBI:18420"/>
    </cofactor>
</comment>
<evidence type="ECO:0000256" key="6">
    <source>
        <dbReference type="ARBA" id="ARBA00022741"/>
    </source>
</evidence>
<dbReference type="PIRSF" id="PIRSF001554">
    <property type="entry name" value="SucCS_beta"/>
    <property type="match status" value="1"/>
</dbReference>
<dbReference type="FunFam" id="3.30.1490.20:FF:000004">
    <property type="entry name" value="Succinate--CoA ligase [ADP-forming] subunit beta, mitochondrial"/>
    <property type="match status" value="1"/>
</dbReference>
<dbReference type="Gene3D" id="3.40.50.261">
    <property type="entry name" value="Succinyl-CoA synthetase domains"/>
    <property type="match status" value="1"/>
</dbReference>
<dbReference type="GO" id="GO:0005524">
    <property type="term" value="F:ATP binding"/>
    <property type="evidence" value="ECO:0007669"/>
    <property type="project" value="UniProtKB-UniRule"/>
</dbReference>
<dbReference type="Pfam" id="PF08442">
    <property type="entry name" value="ATP-grasp_2"/>
    <property type="match status" value="1"/>
</dbReference>
<dbReference type="Pfam" id="PF00549">
    <property type="entry name" value="Ligase_CoA"/>
    <property type="match status" value="1"/>
</dbReference>
<evidence type="ECO:0000256" key="2">
    <source>
        <dbReference type="ARBA" id="ARBA00005064"/>
    </source>
</evidence>
<proteinExistence type="inferred from homology"/>
<keyword evidence="9" id="KW-0809">Transit peptide</keyword>
<dbReference type="OrthoDB" id="1552at2759"/>
<dbReference type="InterPro" id="IPR013650">
    <property type="entry name" value="ATP-grasp_succ-CoA_synth-type"/>
</dbReference>
<dbReference type="NCBIfam" id="NF001913">
    <property type="entry name" value="PRK00696.1"/>
    <property type="match status" value="1"/>
</dbReference>
<dbReference type="Proteomes" id="UP001150569">
    <property type="component" value="Unassembled WGS sequence"/>
</dbReference>
<keyword evidence="4 13" id="KW-0436">Ligase</keyword>
<dbReference type="InterPro" id="IPR005811">
    <property type="entry name" value="SUCC_ACL_C"/>
</dbReference>
<dbReference type="GO" id="GO:0006099">
    <property type="term" value="P:tricarboxylic acid cycle"/>
    <property type="evidence" value="ECO:0007669"/>
    <property type="project" value="UniProtKB-KW"/>
</dbReference>
<keyword evidence="17" id="KW-1185">Reference proteome</keyword>
<keyword evidence="10" id="KW-0496">Mitochondrion</keyword>
<dbReference type="GO" id="GO:0042709">
    <property type="term" value="C:succinate-CoA ligase complex"/>
    <property type="evidence" value="ECO:0007669"/>
    <property type="project" value="TreeGrafter"/>
</dbReference>
<comment type="pathway">
    <text evidence="2">Carbohydrate metabolism; tricarboxylic acid cycle; succinate from succinyl-CoA (ligase route): step 1/1.</text>
</comment>
<keyword evidence="7 12" id="KW-0067">ATP-binding</keyword>
<dbReference type="InterPro" id="IPR011761">
    <property type="entry name" value="ATP-grasp"/>
</dbReference>
<dbReference type="InterPro" id="IPR013815">
    <property type="entry name" value="ATP_grasp_subdomain_1"/>
</dbReference>
<dbReference type="GO" id="GO:0004775">
    <property type="term" value="F:succinate-CoA ligase (ADP-forming) activity"/>
    <property type="evidence" value="ECO:0007669"/>
    <property type="project" value="TreeGrafter"/>
</dbReference>
<evidence type="ECO:0000313" key="15">
    <source>
        <dbReference type="EMBL" id="KAJ1912394.1"/>
    </source>
</evidence>
<feature type="domain" description="ATP-grasp" evidence="14">
    <location>
        <begin position="41"/>
        <end position="268"/>
    </location>
</feature>
<keyword evidence="3" id="KW-0816">Tricarboxylic acid cycle</keyword>
<evidence type="ECO:0000313" key="16">
    <source>
        <dbReference type="EMBL" id="KAJ1926959.1"/>
    </source>
</evidence>
<dbReference type="HAMAP" id="MF_00558">
    <property type="entry name" value="Succ_CoA_beta"/>
    <property type="match status" value="1"/>
</dbReference>
<dbReference type="EMBL" id="JANBPT010000837">
    <property type="protein sequence ID" value="KAJ1912394.1"/>
    <property type="molecule type" value="Genomic_DNA"/>
</dbReference>
<protein>
    <recommendedName>
        <fullName evidence="13">Succinate-CoA ligase subunit beta</fullName>
        <ecNumber evidence="13">6.2.1.-</ecNumber>
    </recommendedName>
</protein>
<dbReference type="InterPro" id="IPR017866">
    <property type="entry name" value="Succ-CoA_synthase_bsu_CS"/>
</dbReference>
<evidence type="ECO:0000259" key="14">
    <source>
        <dbReference type="PROSITE" id="PS50975"/>
    </source>
</evidence>
<dbReference type="FunFam" id="3.40.50.261:FF:000001">
    <property type="entry name" value="Succinate--CoA ligase [ADP-forming] subunit beta"/>
    <property type="match status" value="1"/>
</dbReference>
<dbReference type="InterPro" id="IPR005809">
    <property type="entry name" value="Succ_CoA_ligase-like_bsu"/>
</dbReference>
<evidence type="ECO:0000256" key="13">
    <source>
        <dbReference type="RuleBase" id="RU361258"/>
    </source>
</evidence>
<gene>
    <name evidence="15" type="primary">LSC2_2</name>
    <name evidence="16" type="synonym">LSC2_1</name>
    <name evidence="16" type="ORF">IWQ60_003359</name>
    <name evidence="15" type="ORF">IWQ60_009686</name>
</gene>
<dbReference type="SUPFAM" id="SSF56059">
    <property type="entry name" value="Glutathione synthetase ATP-binding domain-like"/>
    <property type="match status" value="1"/>
</dbReference>
<evidence type="ECO:0000256" key="10">
    <source>
        <dbReference type="ARBA" id="ARBA00023128"/>
    </source>
</evidence>
<evidence type="ECO:0000256" key="5">
    <source>
        <dbReference type="ARBA" id="ARBA00022723"/>
    </source>
</evidence>
<comment type="caution">
    <text evidence="15">The sequence shown here is derived from an EMBL/GenBank/DDBJ whole genome shotgun (WGS) entry which is preliminary data.</text>
</comment>
<dbReference type="PANTHER" id="PTHR11815:SF1">
    <property type="entry name" value="SUCCINATE--COA LIGASE [ADP-FORMING] SUBUNIT BETA, MITOCHONDRIAL"/>
    <property type="match status" value="1"/>
</dbReference>
<dbReference type="AlphaFoldDB" id="A0A9W7ZNL9"/>
<dbReference type="HAMAP" id="MF_03220">
    <property type="entry name" value="Succ_CoA_betaA_euk"/>
    <property type="match status" value="1"/>
</dbReference>
<comment type="subunit">
    <text evidence="11">Heterodimer of an alpha and a beta subunit. The beta subunit determines specificity for GTP.</text>
</comment>
<dbReference type="NCBIfam" id="TIGR01016">
    <property type="entry name" value="sucCoAbeta"/>
    <property type="match status" value="1"/>
</dbReference>
<dbReference type="FunFam" id="3.30.470.20:FF:000002">
    <property type="entry name" value="Succinate--CoA ligase [ADP-forming] subunit beta"/>
    <property type="match status" value="1"/>
</dbReference>
<dbReference type="PROSITE" id="PS50975">
    <property type="entry name" value="ATP_GRASP"/>
    <property type="match status" value="1"/>
</dbReference>
<evidence type="ECO:0000256" key="9">
    <source>
        <dbReference type="ARBA" id="ARBA00022946"/>
    </source>
</evidence>
<reference evidence="15" key="1">
    <citation type="submission" date="2022-07" db="EMBL/GenBank/DDBJ databases">
        <title>Phylogenomic reconstructions and comparative analyses of Kickxellomycotina fungi.</title>
        <authorList>
            <person name="Reynolds N.K."/>
            <person name="Stajich J.E."/>
            <person name="Barry K."/>
            <person name="Grigoriev I.V."/>
            <person name="Crous P."/>
            <person name="Smith M.E."/>
        </authorList>
    </citation>
    <scope>NUCLEOTIDE SEQUENCE</scope>
    <source>
        <strain evidence="15">RSA 861</strain>
    </source>
</reference>
<dbReference type="GO" id="GO:0046872">
    <property type="term" value="F:metal ion binding"/>
    <property type="evidence" value="ECO:0007669"/>
    <property type="project" value="UniProtKB-KW"/>
</dbReference>
<dbReference type="InterPro" id="IPR034723">
    <property type="entry name" value="Succ_CoA_betaA_euk"/>
</dbReference>
<evidence type="ECO:0000256" key="12">
    <source>
        <dbReference type="PROSITE-ProRule" id="PRU00409"/>
    </source>
</evidence>
<dbReference type="PROSITE" id="PS01217">
    <property type="entry name" value="SUCCINYL_COA_LIG_3"/>
    <property type="match status" value="1"/>
</dbReference>
<keyword evidence="6 12" id="KW-0547">Nucleotide-binding</keyword>
<dbReference type="EMBL" id="JANBPT010000142">
    <property type="protein sequence ID" value="KAJ1926959.1"/>
    <property type="molecule type" value="Genomic_DNA"/>
</dbReference>
<dbReference type="GO" id="GO:0006104">
    <property type="term" value="P:succinyl-CoA metabolic process"/>
    <property type="evidence" value="ECO:0007669"/>
    <property type="project" value="TreeGrafter"/>
</dbReference>
<sequence length="443" mass="48050">MNRLTQLMRPATRATGRFSSPLLKTPVQGKRHLSIHEYLSMGLLNQYGIRTPKGEVAKSAEEAYQIATKLGTDDMVIKAQVLAGGRGKGTFDTGLKGGVRTIYSPAEAKQLASQMLGHTLVTKQTGAAGKVCNAVYVVERKYVRREFYFAILMDRVSQGPVVVASSQGGVDIESVAAENPEAIHKLPVDLKKGLQRADAVRLAEQMGFSKQCVEDAADSMLNLYKLFVDKDATMIEINPMAESAQHEVLCMDAKFGFDDNADFRQKDVFSLRDTTQEDPREVQAHKFNLNYIGLDGDIGCLVNGAGLAMATMDIIKLNGGDPANFLDVGGSATTQQVTEAFKIISSDSHVSAILVNIFGGIMRCDVIAEGIIAAVNELKLDIPLVVRLQGTNVEKAKELIANSDLRIIACDNLDEAARKAVQLSKIVKMAKKANIKVQFEAAN</sequence>
<keyword evidence="8" id="KW-0460">Magnesium</keyword>
<evidence type="ECO:0000256" key="7">
    <source>
        <dbReference type="ARBA" id="ARBA00022840"/>
    </source>
</evidence>
<evidence type="ECO:0000256" key="11">
    <source>
        <dbReference type="ARBA" id="ARBA00063570"/>
    </source>
</evidence>
<evidence type="ECO:0000313" key="17">
    <source>
        <dbReference type="Proteomes" id="UP001150569"/>
    </source>
</evidence>
<evidence type="ECO:0000256" key="3">
    <source>
        <dbReference type="ARBA" id="ARBA00022532"/>
    </source>
</evidence>
<dbReference type="InterPro" id="IPR016102">
    <property type="entry name" value="Succinyl-CoA_synth-like"/>
</dbReference>
<keyword evidence="5" id="KW-0479">Metal-binding</keyword>
<evidence type="ECO:0000256" key="4">
    <source>
        <dbReference type="ARBA" id="ARBA00022598"/>
    </source>
</evidence>
<dbReference type="Gene3D" id="3.30.470.20">
    <property type="entry name" value="ATP-grasp fold, B domain"/>
    <property type="match status" value="1"/>
</dbReference>
<evidence type="ECO:0000256" key="8">
    <source>
        <dbReference type="ARBA" id="ARBA00022842"/>
    </source>
</evidence>
<accession>A0A9W7ZNL9</accession>